<keyword evidence="2" id="KW-0378">Hydrolase</keyword>
<protein>
    <submittedName>
        <fullName evidence="4">Ribonuclease T1</fullName>
    </submittedName>
</protein>
<organism evidence="4 5">
    <name type="scientific">Streptoalloteichus hindustanus</name>
    <dbReference type="NCBI Taxonomy" id="2017"/>
    <lineage>
        <taxon>Bacteria</taxon>
        <taxon>Bacillati</taxon>
        <taxon>Actinomycetota</taxon>
        <taxon>Actinomycetes</taxon>
        <taxon>Pseudonocardiales</taxon>
        <taxon>Pseudonocardiaceae</taxon>
        <taxon>Streptoalloteichus</taxon>
    </lineage>
</organism>
<dbReference type="GO" id="GO:0004521">
    <property type="term" value="F:RNA endonuclease activity"/>
    <property type="evidence" value="ECO:0007669"/>
    <property type="project" value="InterPro"/>
</dbReference>
<dbReference type="STRING" id="2017.SAMN05444320_106267"/>
<dbReference type="Gene3D" id="3.10.450.30">
    <property type="entry name" value="Microbial ribonucleases"/>
    <property type="match status" value="1"/>
</dbReference>
<dbReference type="EMBL" id="FQVN01000006">
    <property type="protein sequence ID" value="SHG07189.1"/>
    <property type="molecule type" value="Genomic_DNA"/>
</dbReference>
<dbReference type="GO" id="GO:0003723">
    <property type="term" value="F:RNA binding"/>
    <property type="evidence" value="ECO:0007669"/>
    <property type="project" value="InterPro"/>
</dbReference>
<evidence type="ECO:0000313" key="5">
    <source>
        <dbReference type="Proteomes" id="UP000184501"/>
    </source>
</evidence>
<dbReference type="InterPro" id="IPR000026">
    <property type="entry name" value="N1-like"/>
</dbReference>
<keyword evidence="5" id="KW-1185">Reference proteome</keyword>
<dbReference type="AlphaFoldDB" id="A0A1M5GTZ5"/>
<keyword evidence="1" id="KW-0540">Nuclease</keyword>
<keyword evidence="3" id="KW-0732">Signal</keyword>
<dbReference type="InterPro" id="IPR016191">
    <property type="entry name" value="Ribonuclease/ribotoxin"/>
</dbReference>
<dbReference type="GO" id="GO:0016787">
    <property type="term" value="F:hydrolase activity"/>
    <property type="evidence" value="ECO:0007669"/>
    <property type="project" value="UniProtKB-KW"/>
</dbReference>
<reference evidence="4 5" key="1">
    <citation type="submission" date="2016-11" db="EMBL/GenBank/DDBJ databases">
        <authorList>
            <person name="Jaros S."/>
            <person name="Januszkiewicz K."/>
            <person name="Wedrychowicz H."/>
        </authorList>
    </citation>
    <scope>NUCLEOTIDE SEQUENCE [LARGE SCALE GENOMIC DNA]</scope>
    <source>
        <strain evidence="4 5">DSM 44523</strain>
    </source>
</reference>
<dbReference type="CDD" id="cd00607">
    <property type="entry name" value="RNase_Sa"/>
    <property type="match status" value="1"/>
</dbReference>
<evidence type="ECO:0000313" key="4">
    <source>
        <dbReference type="EMBL" id="SHG07189.1"/>
    </source>
</evidence>
<dbReference type="SUPFAM" id="SSF53933">
    <property type="entry name" value="Microbial ribonucleases"/>
    <property type="match status" value="1"/>
</dbReference>
<evidence type="ECO:0000256" key="1">
    <source>
        <dbReference type="ARBA" id="ARBA00022722"/>
    </source>
</evidence>
<evidence type="ECO:0000256" key="2">
    <source>
        <dbReference type="ARBA" id="ARBA00022801"/>
    </source>
</evidence>
<name>A0A1M5GTZ5_STRHI</name>
<dbReference type="Pfam" id="PF00545">
    <property type="entry name" value="Ribonuclease"/>
    <property type="match status" value="1"/>
</dbReference>
<gene>
    <name evidence="4" type="ORF">SAMN05444320_106267</name>
</gene>
<proteinExistence type="predicted"/>
<evidence type="ECO:0000256" key="3">
    <source>
        <dbReference type="SAM" id="SignalP"/>
    </source>
</evidence>
<dbReference type="OrthoDB" id="5326845at2"/>
<dbReference type="Proteomes" id="UP000184501">
    <property type="component" value="Unassembled WGS sequence"/>
</dbReference>
<dbReference type="RefSeq" id="WP_073485465.1">
    <property type="nucleotide sequence ID" value="NZ_FQVN01000006.1"/>
</dbReference>
<accession>A0A1M5GTZ5</accession>
<feature type="signal peptide" evidence="3">
    <location>
        <begin position="1"/>
        <end position="32"/>
    </location>
</feature>
<feature type="chain" id="PRO_5012544831" evidence="3">
    <location>
        <begin position="33"/>
        <end position="143"/>
    </location>
</feature>
<sequence>MGHISVRAAKALVVSLFAVLGLVGGLASPALAAPEATASLASASCGDTSDFRKVKLSSLPKQAADTVRLIKNDGPFPYPQDGTVFKNREKILPKCPKGYYHEYTVKTPGSSHRGARRIVTGDDGEYFYTSDHYRSFVLVNIYA</sequence>